<evidence type="ECO:0000256" key="1">
    <source>
        <dbReference type="ARBA" id="ARBA00022679"/>
    </source>
</evidence>
<dbReference type="GO" id="GO:0009229">
    <property type="term" value="P:thiamine diphosphate biosynthetic process"/>
    <property type="evidence" value="ECO:0007669"/>
    <property type="project" value="InterPro"/>
</dbReference>
<dbReference type="InterPro" id="IPR007371">
    <property type="entry name" value="TPK_catalytic"/>
</dbReference>
<dbReference type="GO" id="GO:0006772">
    <property type="term" value="P:thiamine metabolic process"/>
    <property type="evidence" value="ECO:0007669"/>
    <property type="project" value="InterPro"/>
</dbReference>
<protein>
    <recommendedName>
        <fullName evidence="5">Thiamin pyrophosphokinase thiamin-binding domain-containing protein</fullName>
    </recommendedName>
</protein>
<feature type="domain" description="Thiamin pyrophosphokinase thiamin-binding" evidence="5">
    <location>
        <begin position="643"/>
        <end position="710"/>
    </location>
</feature>
<sequence>MIRYLLIDPPHIPGQQCSNAYCKATVLLMVPHDTQDEDLSVVIDSEFLIVEVKNQPPTIKHCGHCKLRVAIGTSRISFIRSGKNYFNHLDSLNAIFIRFCVIRPGHLKLLCCIPGKWTGFRVGGCRFAFGFFTNSLFNRDSGTPTPPQTTIQHSAIPFGLPRQTGSAQHAIIVLIVGFATLPSAREAFDHPSGKAKTSNSVVFKASDELEYRYNMDPTSLALIALDLADIRKDKEEAFEYFLRAWHQAHVPSATMRLVSMYLPLNYTADLDDSEPTEEDAARGTTEYYLRCIGGSRGVAQLYLEAGLLHLEGAATTLLSASYSSLSSIRMPLQSQIGEGGTEAWKRDREAASKYFERARALQPDLDIPSLSAEGASHVELEIPSLDLAATSTPESVQSGPESLQTDPEYDVPTIRRRQKKRAEMEIVNASKTDLEEMDDTWLMYIPGTIMQTWDVNFLRNGGQAADRPRALIILNQPFSVPLFQRLWNSTGWHCCADGGANRLHDVFLGLPDADEARLRYLPDLIKGDFDSLSPDVRAFYASHGVPVIQDDDQASTDLMKCIQALEEKERRDNSEVGPLPSFFTAISDHVVVQQQYDIVLLGGLAGRLDQTIHTLSFLHKLRKSRQRVYAVTDDNIGWVLDDGEHEIKIDHDVLGPTCGLLPVGIDSTTLSTRGLRWNLDRHPSSFDGMVSTSNHLVPHEDVWISTSKPIWWTAELRGLGNVG</sequence>
<dbReference type="SUPFAM" id="SSF63862">
    <property type="entry name" value="Thiamin pyrophosphokinase, substrate-binding domain"/>
    <property type="match status" value="1"/>
</dbReference>
<dbReference type="InterPro" id="IPR007373">
    <property type="entry name" value="Thiamin_PyroPKinase_B1-bd"/>
</dbReference>
<dbReference type="InterPro" id="IPR036759">
    <property type="entry name" value="TPK_catalytic_sf"/>
</dbReference>
<dbReference type="NCBIfam" id="TIGR01378">
    <property type="entry name" value="thi_PPkinase"/>
    <property type="match status" value="1"/>
</dbReference>
<keyword evidence="4" id="KW-0067">ATP-binding</keyword>
<evidence type="ECO:0000256" key="2">
    <source>
        <dbReference type="ARBA" id="ARBA00022741"/>
    </source>
</evidence>
<dbReference type="CDD" id="cd07995">
    <property type="entry name" value="TPK"/>
    <property type="match status" value="1"/>
</dbReference>
<evidence type="ECO:0000259" key="5">
    <source>
        <dbReference type="SMART" id="SM00983"/>
    </source>
</evidence>
<dbReference type="FunFam" id="2.60.120.320:FF:000001">
    <property type="entry name" value="Thiamine pyrophosphokinase"/>
    <property type="match status" value="1"/>
</dbReference>
<evidence type="ECO:0000256" key="3">
    <source>
        <dbReference type="ARBA" id="ARBA00022777"/>
    </source>
</evidence>
<dbReference type="GO" id="GO:0005524">
    <property type="term" value="F:ATP binding"/>
    <property type="evidence" value="ECO:0007669"/>
    <property type="project" value="UniProtKB-KW"/>
</dbReference>
<evidence type="ECO:0000313" key="7">
    <source>
        <dbReference type="Proteomes" id="UP001140091"/>
    </source>
</evidence>
<dbReference type="PANTHER" id="PTHR13622:SF8">
    <property type="entry name" value="THIAMIN PYROPHOSPHOKINASE 1"/>
    <property type="match status" value="1"/>
</dbReference>
<dbReference type="Pfam" id="PF04263">
    <property type="entry name" value="TPK_catalytic"/>
    <property type="match status" value="1"/>
</dbReference>
<keyword evidence="2" id="KW-0547">Nucleotide-binding</keyword>
<keyword evidence="1" id="KW-0808">Transferase</keyword>
<dbReference type="InterPro" id="IPR006282">
    <property type="entry name" value="Thi_PPkinase"/>
</dbReference>
<reference evidence="6" key="1">
    <citation type="submission" date="2022-06" db="EMBL/GenBank/DDBJ databases">
        <title>Genome Sequence of Candolleomyces eurysporus.</title>
        <authorList>
            <person name="Buettner E."/>
        </authorList>
    </citation>
    <scope>NUCLEOTIDE SEQUENCE</scope>
    <source>
        <strain evidence="6">VTCC 930004</strain>
    </source>
</reference>
<dbReference type="InterPro" id="IPR036371">
    <property type="entry name" value="TPK_B1-bd_sf"/>
</dbReference>
<dbReference type="Pfam" id="PF04265">
    <property type="entry name" value="TPK_B1_binding"/>
    <property type="match status" value="1"/>
</dbReference>
<dbReference type="Proteomes" id="UP001140091">
    <property type="component" value="Unassembled WGS sequence"/>
</dbReference>
<feature type="non-terminal residue" evidence="6">
    <location>
        <position position="1"/>
    </location>
</feature>
<dbReference type="GO" id="GO:0004788">
    <property type="term" value="F:thiamine diphosphokinase activity"/>
    <property type="evidence" value="ECO:0007669"/>
    <property type="project" value="InterPro"/>
</dbReference>
<dbReference type="GO" id="GO:0016301">
    <property type="term" value="F:kinase activity"/>
    <property type="evidence" value="ECO:0007669"/>
    <property type="project" value="UniProtKB-KW"/>
</dbReference>
<evidence type="ECO:0000313" key="6">
    <source>
        <dbReference type="EMBL" id="KAJ2936663.1"/>
    </source>
</evidence>
<dbReference type="GO" id="GO:0030975">
    <property type="term" value="F:thiamine binding"/>
    <property type="evidence" value="ECO:0007669"/>
    <property type="project" value="InterPro"/>
</dbReference>
<comment type="caution">
    <text evidence="6">The sequence shown here is derived from an EMBL/GenBank/DDBJ whole genome shotgun (WGS) entry which is preliminary data.</text>
</comment>
<dbReference type="Gene3D" id="3.40.50.10240">
    <property type="entry name" value="Thiamin pyrophosphokinase, catalytic domain"/>
    <property type="match status" value="1"/>
</dbReference>
<dbReference type="SUPFAM" id="SSF63999">
    <property type="entry name" value="Thiamin pyrophosphokinase, catalytic domain"/>
    <property type="match status" value="1"/>
</dbReference>
<keyword evidence="7" id="KW-1185">Reference proteome</keyword>
<gene>
    <name evidence="6" type="ORF">H1R20_g432</name>
</gene>
<dbReference type="EMBL" id="JANBPK010000031">
    <property type="protein sequence ID" value="KAJ2936663.1"/>
    <property type="molecule type" value="Genomic_DNA"/>
</dbReference>
<proteinExistence type="predicted"/>
<dbReference type="OrthoDB" id="25149at2759"/>
<dbReference type="PANTHER" id="PTHR13622">
    <property type="entry name" value="THIAMIN PYROPHOSPHOKINASE"/>
    <property type="match status" value="1"/>
</dbReference>
<name>A0A9W8JTM8_9AGAR</name>
<dbReference type="AlphaFoldDB" id="A0A9W8JTM8"/>
<evidence type="ECO:0000256" key="4">
    <source>
        <dbReference type="ARBA" id="ARBA00022840"/>
    </source>
</evidence>
<keyword evidence="3" id="KW-0418">Kinase</keyword>
<dbReference type="SMART" id="SM00983">
    <property type="entry name" value="TPK_B1_binding"/>
    <property type="match status" value="1"/>
</dbReference>
<accession>A0A9W8JTM8</accession>
<organism evidence="6 7">
    <name type="scientific">Candolleomyces eurysporus</name>
    <dbReference type="NCBI Taxonomy" id="2828524"/>
    <lineage>
        <taxon>Eukaryota</taxon>
        <taxon>Fungi</taxon>
        <taxon>Dikarya</taxon>
        <taxon>Basidiomycota</taxon>
        <taxon>Agaricomycotina</taxon>
        <taxon>Agaricomycetes</taxon>
        <taxon>Agaricomycetidae</taxon>
        <taxon>Agaricales</taxon>
        <taxon>Agaricineae</taxon>
        <taxon>Psathyrellaceae</taxon>
        <taxon>Candolleomyces</taxon>
    </lineage>
</organism>